<dbReference type="EMBL" id="CP000238">
    <property type="protein sequence ID" value="ABF13925.1"/>
    <property type="molecule type" value="Genomic_DNA"/>
</dbReference>
<dbReference type="InterPro" id="IPR017127">
    <property type="entry name" value="Ribosome_uL3_MTase"/>
</dbReference>
<dbReference type="GO" id="GO:0005829">
    <property type="term" value="C:cytosol"/>
    <property type="evidence" value="ECO:0007669"/>
    <property type="project" value="TreeGrafter"/>
</dbReference>
<dbReference type="Proteomes" id="UP000002427">
    <property type="component" value="Chromosome"/>
</dbReference>
<dbReference type="GO" id="GO:0009007">
    <property type="term" value="F:site-specific DNA-methyltransferase (adenine-specific) activity"/>
    <property type="evidence" value="ECO:0007669"/>
    <property type="project" value="UniProtKB-EC"/>
</dbReference>
<evidence type="ECO:0000256" key="1">
    <source>
        <dbReference type="ARBA" id="ARBA00022603"/>
    </source>
</evidence>
<dbReference type="EC" id="2.1.1.72" evidence="5"/>
<dbReference type="Pfam" id="PF05175">
    <property type="entry name" value="MTS"/>
    <property type="match status" value="1"/>
</dbReference>
<dbReference type="PANTHER" id="PTHR47806:SF1">
    <property type="entry name" value="RIBOSOMAL PROTEIN UL3 GLUTAMINE METHYLTRANSFERASE"/>
    <property type="match status" value="1"/>
</dbReference>
<reference evidence="5 6" key="1">
    <citation type="journal article" date="2006" name="PLoS Biol.">
        <title>Metabolic complementarity and genomics of the dual bacterial symbiosis of sharpshooters.</title>
        <authorList>
            <person name="Wu D."/>
            <person name="Daugherty S.C."/>
            <person name="Van Aken S.E."/>
            <person name="Pai G.H."/>
            <person name="Watkins K.L."/>
            <person name="Khouri H."/>
            <person name="Tallon L.J."/>
            <person name="Zaborsky J.M."/>
            <person name="Dunbar H.E."/>
            <person name="Tran P.L."/>
            <person name="Moran N.A."/>
            <person name="Eisen J.A."/>
        </authorList>
    </citation>
    <scope>NUCLEOTIDE SEQUENCE [LARGE SCALE GENOMIC DNA]</scope>
    <source>
        <strain evidence="5">Hc</strain>
    </source>
</reference>
<protein>
    <submittedName>
        <fullName evidence="5">Protein-(Glutamine-N5) methyltransferase</fullName>
        <ecNumber evidence="5">2.1.1.72</ecNumber>
    </submittedName>
</protein>
<evidence type="ECO:0000313" key="6">
    <source>
        <dbReference type="Proteomes" id="UP000002427"/>
    </source>
</evidence>
<keyword evidence="6" id="KW-1185">Reference proteome</keyword>
<dbReference type="Gene3D" id="3.40.50.150">
    <property type="entry name" value="Vaccinia Virus protein VP39"/>
    <property type="match status" value="1"/>
</dbReference>
<keyword evidence="1 5" id="KW-0489">Methyltransferase</keyword>
<dbReference type="PANTHER" id="PTHR47806">
    <property type="entry name" value="50S RIBOSOMAL PROTEIN L3 GLUTAMINE METHYLTRANSFERASE"/>
    <property type="match status" value="1"/>
</dbReference>
<dbReference type="PROSITE" id="PS00092">
    <property type="entry name" value="N6_MTASE"/>
    <property type="match status" value="1"/>
</dbReference>
<evidence type="ECO:0000259" key="4">
    <source>
        <dbReference type="Pfam" id="PF05175"/>
    </source>
</evidence>
<name>Q1LTB0_BAUCH</name>
<accession>Q1LTB0</accession>
<dbReference type="InterPro" id="IPR007848">
    <property type="entry name" value="Small_mtfrase_dom"/>
</dbReference>
<dbReference type="InterPro" id="IPR004556">
    <property type="entry name" value="HemK-like"/>
</dbReference>
<dbReference type="NCBIfam" id="TIGR00536">
    <property type="entry name" value="hemK_fam"/>
    <property type="match status" value="1"/>
</dbReference>
<dbReference type="GO" id="GO:0032259">
    <property type="term" value="P:methylation"/>
    <property type="evidence" value="ECO:0007669"/>
    <property type="project" value="UniProtKB-KW"/>
</dbReference>
<dbReference type="NCBIfam" id="TIGR03533">
    <property type="entry name" value="L3_gln_methyl"/>
    <property type="match status" value="1"/>
</dbReference>
<organism evidence="5 6">
    <name type="scientific">Baumannia cicadellinicola subsp. Homalodisca coagulata</name>
    <dbReference type="NCBI Taxonomy" id="374463"/>
    <lineage>
        <taxon>Bacteria</taxon>
        <taxon>Pseudomonadati</taxon>
        <taxon>Pseudomonadota</taxon>
        <taxon>Gammaproteobacteria</taxon>
        <taxon>Candidatus Palibaumannia</taxon>
    </lineage>
</organism>
<dbReference type="STRING" id="374463.BCI_0360"/>
<dbReference type="CDD" id="cd02440">
    <property type="entry name" value="AdoMet_MTases"/>
    <property type="match status" value="1"/>
</dbReference>
<dbReference type="InterPro" id="IPR002052">
    <property type="entry name" value="DNA_methylase_N6_adenine_CS"/>
</dbReference>
<dbReference type="AlphaFoldDB" id="Q1LTB0"/>
<dbReference type="GO" id="GO:0003676">
    <property type="term" value="F:nucleic acid binding"/>
    <property type="evidence" value="ECO:0007669"/>
    <property type="project" value="InterPro"/>
</dbReference>
<sequence length="311" mass="35539">METLLVNEAIAEIRTIQDMLRWTVSQFNASSICYGHGTNNSWDEALRLILPSLFLQLDFPVEMYCTSLTLSERTRIIERVIRRINDHIPVSYLTNKAWFCNLEFYVDKRVLIPRSPIGELIQDNFRNLLPQTPLHILDMCTGSGCIAIAIAYLYPEAKIDAVDISIDALEVTWHNIKQHELENRVYPICSDLFSELSPLCYDLIVANPPYVDEKSMKHLPLEFYAEPVLALIAGKDGLEFIRRILACAPRYLSSHGILICEVGSTTMTTLIEQYPTVPFFWFELFNGGEGIFMLTHQQLVDHIDAFQSCGN</sequence>
<dbReference type="PIRSF" id="PIRSF037167">
    <property type="entry name" value="Mtase_YfcB_prd"/>
    <property type="match status" value="1"/>
</dbReference>
<dbReference type="OrthoDB" id="9800643at2"/>
<evidence type="ECO:0000256" key="2">
    <source>
        <dbReference type="ARBA" id="ARBA00022679"/>
    </source>
</evidence>
<keyword evidence="3" id="KW-0949">S-adenosyl-L-methionine</keyword>
<dbReference type="KEGG" id="bci:BCI_0360"/>
<evidence type="ECO:0000313" key="5">
    <source>
        <dbReference type="EMBL" id="ABF13925.1"/>
    </source>
</evidence>
<gene>
    <name evidence="5" type="primary">prmB</name>
    <name evidence="5" type="ordered locus">BCI_0360</name>
</gene>
<dbReference type="HOGENOM" id="CLU_018398_5_1_6"/>
<dbReference type="SUPFAM" id="SSF53335">
    <property type="entry name" value="S-adenosyl-L-methionine-dependent methyltransferases"/>
    <property type="match status" value="1"/>
</dbReference>
<dbReference type="FunFam" id="3.40.50.150:FF:000042">
    <property type="entry name" value="50S ribosomal protein L3 glutamine methyltransferase"/>
    <property type="match status" value="1"/>
</dbReference>
<dbReference type="GO" id="GO:0036009">
    <property type="term" value="F:protein-glutamine N-methyltransferase activity"/>
    <property type="evidence" value="ECO:0007669"/>
    <property type="project" value="InterPro"/>
</dbReference>
<dbReference type="InterPro" id="IPR029063">
    <property type="entry name" value="SAM-dependent_MTases_sf"/>
</dbReference>
<proteinExistence type="predicted"/>
<evidence type="ECO:0000256" key="3">
    <source>
        <dbReference type="ARBA" id="ARBA00022691"/>
    </source>
</evidence>
<feature type="domain" description="Methyltransferase small" evidence="4">
    <location>
        <begin position="132"/>
        <end position="216"/>
    </location>
</feature>
<dbReference type="RefSeq" id="WP_011520537.1">
    <property type="nucleotide sequence ID" value="NC_007984.1"/>
</dbReference>
<keyword evidence="2 5" id="KW-0808">Transferase</keyword>